<accession>A0ABT7NCN6</accession>
<keyword evidence="4" id="KW-1185">Reference proteome</keyword>
<dbReference type="PROSITE" id="PS50830">
    <property type="entry name" value="TNASE_3"/>
    <property type="match status" value="1"/>
</dbReference>
<evidence type="ECO:0000313" key="3">
    <source>
        <dbReference type="EMBL" id="MDM0045721.1"/>
    </source>
</evidence>
<name>A0ABT7NCN6_9BURK</name>
<evidence type="ECO:0000256" key="1">
    <source>
        <dbReference type="SAM" id="MobiDB-lite"/>
    </source>
</evidence>
<evidence type="ECO:0000259" key="2">
    <source>
        <dbReference type="PROSITE" id="PS50830"/>
    </source>
</evidence>
<dbReference type="PANTHER" id="PTHR12302">
    <property type="entry name" value="EBNA2 BINDING PROTEIN P100"/>
    <property type="match status" value="1"/>
</dbReference>
<comment type="caution">
    <text evidence="3">The sequence shown here is derived from an EMBL/GenBank/DDBJ whole genome shotgun (WGS) entry which is preliminary data.</text>
</comment>
<dbReference type="EMBL" id="JASZYV010000003">
    <property type="protein sequence ID" value="MDM0045721.1"/>
    <property type="molecule type" value="Genomic_DNA"/>
</dbReference>
<dbReference type="InterPro" id="IPR035437">
    <property type="entry name" value="SNase_OB-fold_sf"/>
</dbReference>
<feature type="compositionally biased region" description="Basic and acidic residues" evidence="1">
    <location>
        <begin position="8"/>
        <end position="22"/>
    </location>
</feature>
<dbReference type="SUPFAM" id="SSF50199">
    <property type="entry name" value="Staphylococcal nuclease"/>
    <property type="match status" value="1"/>
</dbReference>
<dbReference type="Gene3D" id="2.40.50.90">
    <property type="match status" value="1"/>
</dbReference>
<dbReference type="RefSeq" id="WP_286660836.1">
    <property type="nucleotide sequence ID" value="NZ_JBHTJD010000004.1"/>
</dbReference>
<sequence>MRLSGIDAPEKKQPFGQRAKEAMSRPVFGKTQALDRHKVDPYRRSVCKVSVNGRDVGLEMIRHGMAWWYRAYANHGRSVEL</sequence>
<reference evidence="3" key="1">
    <citation type="submission" date="2023-06" db="EMBL/GenBank/DDBJ databases">
        <authorList>
            <person name="Jiang Y."/>
            <person name="Liu Q."/>
        </authorList>
    </citation>
    <scope>NUCLEOTIDE SEQUENCE</scope>
    <source>
        <strain evidence="3">CGMCC 1.12089</strain>
    </source>
</reference>
<dbReference type="Proteomes" id="UP001174908">
    <property type="component" value="Unassembled WGS sequence"/>
</dbReference>
<feature type="domain" description="TNase-like" evidence="2">
    <location>
        <begin position="1"/>
        <end position="81"/>
    </location>
</feature>
<evidence type="ECO:0000313" key="4">
    <source>
        <dbReference type="Proteomes" id="UP001174908"/>
    </source>
</evidence>
<feature type="region of interest" description="Disordered" evidence="1">
    <location>
        <begin position="1"/>
        <end position="22"/>
    </location>
</feature>
<gene>
    <name evidence="3" type="ORF">QTH91_14620</name>
</gene>
<dbReference type="InterPro" id="IPR016071">
    <property type="entry name" value="Staphylococal_nuclease_OB-fold"/>
</dbReference>
<organism evidence="3 4">
    <name type="scientific">Variovorax dokdonensis</name>
    <dbReference type="NCBI Taxonomy" id="344883"/>
    <lineage>
        <taxon>Bacteria</taxon>
        <taxon>Pseudomonadati</taxon>
        <taxon>Pseudomonadota</taxon>
        <taxon>Betaproteobacteria</taxon>
        <taxon>Burkholderiales</taxon>
        <taxon>Comamonadaceae</taxon>
        <taxon>Variovorax</taxon>
    </lineage>
</organism>
<dbReference type="Pfam" id="PF00565">
    <property type="entry name" value="SNase"/>
    <property type="match status" value="1"/>
</dbReference>
<proteinExistence type="predicted"/>
<dbReference type="PANTHER" id="PTHR12302:SF26">
    <property type="entry name" value="BLR1266 PROTEIN"/>
    <property type="match status" value="1"/>
</dbReference>
<protein>
    <submittedName>
        <fullName evidence="3">Thermonuclease family protein</fullName>
    </submittedName>
</protein>